<evidence type="ECO:0000256" key="3">
    <source>
        <dbReference type="ARBA" id="ARBA00022598"/>
    </source>
</evidence>
<dbReference type="HAMAP" id="MF_00121">
    <property type="entry name" value="GatB"/>
    <property type="match status" value="1"/>
</dbReference>
<dbReference type="InterPro" id="IPR042114">
    <property type="entry name" value="GatB_C_1"/>
</dbReference>
<dbReference type="Gene3D" id="1.10.10.410">
    <property type="match status" value="1"/>
</dbReference>
<dbReference type="InterPro" id="IPR014746">
    <property type="entry name" value="Gln_synth/guanido_kin_cat_dom"/>
</dbReference>
<evidence type="ECO:0000313" key="11">
    <source>
        <dbReference type="EMBL" id="SVA02053.1"/>
    </source>
</evidence>
<dbReference type="GO" id="GO:0005524">
    <property type="term" value="F:ATP binding"/>
    <property type="evidence" value="ECO:0007669"/>
    <property type="project" value="UniProtKB-KW"/>
</dbReference>
<accession>A0A381SLA8</accession>
<evidence type="ECO:0000256" key="2">
    <source>
        <dbReference type="ARBA" id="ARBA00011123"/>
    </source>
</evidence>
<dbReference type="NCBIfam" id="TIGR00133">
    <property type="entry name" value="gatB"/>
    <property type="match status" value="1"/>
</dbReference>
<dbReference type="SUPFAM" id="SSF89095">
    <property type="entry name" value="GatB/YqeY motif"/>
    <property type="match status" value="1"/>
</dbReference>
<evidence type="ECO:0000256" key="6">
    <source>
        <dbReference type="ARBA" id="ARBA00022917"/>
    </source>
</evidence>
<comment type="subunit">
    <text evidence="2">Heterotrimer of A, B and C subunits.</text>
</comment>
<comment type="catalytic activity">
    <reaction evidence="8">
        <text>L-aspartyl-tRNA(Asn) + L-glutamine + ATP + H2O = L-asparaginyl-tRNA(Asn) + L-glutamate + ADP + phosphate + 2 H(+)</text>
        <dbReference type="Rhea" id="RHEA:14513"/>
        <dbReference type="Rhea" id="RHEA-COMP:9674"/>
        <dbReference type="Rhea" id="RHEA-COMP:9677"/>
        <dbReference type="ChEBI" id="CHEBI:15377"/>
        <dbReference type="ChEBI" id="CHEBI:15378"/>
        <dbReference type="ChEBI" id="CHEBI:29985"/>
        <dbReference type="ChEBI" id="CHEBI:30616"/>
        <dbReference type="ChEBI" id="CHEBI:43474"/>
        <dbReference type="ChEBI" id="CHEBI:58359"/>
        <dbReference type="ChEBI" id="CHEBI:78515"/>
        <dbReference type="ChEBI" id="CHEBI:78516"/>
        <dbReference type="ChEBI" id="CHEBI:456216"/>
    </reaction>
</comment>
<dbReference type="GO" id="GO:0070681">
    <property type="term" value="P:glutaminyl-tRNAGln biosynthesis via transamidation"/>
    <property type="evidence" value="ECO:0007669"/>
    <property type="project" value="TreeGrafter"/>
</dbReference>
<dbReference type="Gene3D" id="1.10.150.380">
    <property type="entry name" value="GatB domain, N-terminal subdomain"/>
    <property type="match status" value="1"/>
</dbReference>
<keyword evidence="4" id="KW-0547">Nucleotide-binding</keyword>
<evidence type="ECO:0000256" key="7">
    <source>
        <dbReference type="ARBA" id="ARBA00024799"/>
    </source>
</evidence>
<dbReference type="Pfam" id="PF02934">
    <property type="entry name" value="GatB_N"/>
    <property type="match status" value="1"/>
</dbReference>
<dbReference type="EMBL" id="UINC01002965">
    <property type="protein sequence ID" value="SVA02053.1"/>
    <property type="molecule type" value="Genomic_DNA"/>
</dbReference>
<dbReference type="SMART" id="SM00845">
    <property type="entry name" value="GatB_Yqey"/>
    <property type="match status" value="1"/>
</dbReference>
<comment type="function">
    <text evidence="7">Allows the formation of correctly charged Asn-tRNA(Asn) or Gln-tRNA(Gln) through the transamidation of misacylated Asp-tRNA(Asn) or Glu-tRNA(Gln) in organisms which lack either or both of asparaginyl-tRNA or glutaminyl-tRNA synthetases. The reaction takes place in the presence of glutamine and ATP through an activated phospho-Asp-tRNA(Asn) or phospho-Glu-tRNA(Gln).</text>
</comment>
<gene>
    <name evidence="11" type="ORF">METZ01_LOCUS54907</name>
</gene>
<evidence type="ECO:0000256" key="9">
    <source>
        <dbReference type="ARBA" id="ARBA00047913"/>
    </source>
</evidence>
<dbReference type="NCBIfam" id="NF004012">
    <property type="entry name" value="PRK05477.1-2"/>
    <property type="match status" value="1"/>
</dbReference>
<dbReference type="Pfam" id="PF02637">
    <property type="entry name" value="GatB_Yqey"/>
    <property type="match status" value="1"/>
</dbReference>
<dbReference type="PROSITE" id="PS01234">
    <property type="entry name" value="GATB"/>
    <property type="match status" value="1"/>
</dbReference>
<dbReference type="PANTHER" id="PTHR11659">
    <property type="entry name" value="GLUTAMYL-TRNA GLN AMIDOTRANSFERASE SUBUNIT B MITOCHONDRIAL AND PROKARYOTIC PET112-RELATED"/>
    <property type="match status" value="1"/>
</dbReference>
<dbReference type="SUPFAM" id="SSF55931">
    <property type="entry name" value="Glutamine synthetase/guanido kinase"/>
    <property type="match status" value="1"/>
</dbReference>
<organism evidence="11">
    <name type="scientific">marine metagenome</name>
    <dbReference type="NCBI Taxonomy" id="408172"/>
    <lineage>
        <taxon>unclassified sequences</taxon>
        <taxon>metagenomes</taxon>
        <taxon>ecological metagenomes</taxon>
    </lineage>
</organism>
<dbReference type="PANTHER" id="PTHR11659:SF0">
    <property type="entry name" value="GLUTAMYL-TRNA(GLN) AMIDOTRANSFERASE SUBUNIT B, MITOCHONDRIAL"/>
    <property type="match status" value="1"/>
</dbReference>
<name>A0A381SLA8_9ZZZZ</name>
<keyword evidence="3" id="KW-0436">Ligase</keyword>
<evidence type="ECO:0000256" key="5">
    <source>
        <dbReference type="ARBA" id="ARBA00022840"/>
    </source>
</evidence>
<dbReference type="AlphaFoldDB" id="A0A381SLA8"/>
<dbReference type="InterPro" id="IPR023168">
    <property type="entry name" value="GatB_Yqey_C_2"/>
</dbReference>
<comment type="catalytic activity">
    <reaction evidence="9">
        <text>L-glutamyl-tRNA(Gln) + L-glutamine + ATP + H2O = L-glutaminyl-tRNA(Gln) + L-glutamate + ADP + phosphate + H(+)</text>
        <dbReference type="Rhea" id="RHEA:17521"/>
        <dbReference type="Rhea" id="RHEA-COMP:9681"/>
        <dbReference type="Rhea" id="RHEA-COMP:9684"/>
        <dbReference type="ChEBI" id="CHEBI:15377"/>
        <dbReference type="ChEBI" id="CHEBI:15378"/>
        <dbReference type="ChEBI" id="CHEBI:29985"/>
        <dbReference type="ChEBI" id="CHEBI:30616"/>
        <dbReference type="ChEBI" id="CHEBI:43474"/>
        <dbReference type="ChEBI" id="CHEBI:58359"/>
        <dbReference type="ChEBI" id="CHEBI:78520"/>
        <dbReference type="ChEBI" id="CHEBI:78521"/>
        <dbReference type="ChEBI" id="CHEBI:456216"/>
    </reaction>
</comment>
<sequence length="434" mass="48246">MPGVLPILNEEAVRMAIKFGLAIDAEIASSCRFDRKNYFYPDLPKGYQISQLDQPIVGRGTLPIFLGDGSIREIGITRAHLEEDAGKSIHTAYDGLTGIDLNRAGTPLLEIVSEPELHSAADAAAYFRELHGLVTTLEICDGNLNEGSMRCDANISIRPKGAVILGERTEIKNVNSFRFVERALMYEIDRQISVLESGGKVVLETRLYDSERDETRSMRSKESSDDYRYFPDPDLLPVEIPDELIESVRVTMPELPTAKRNRYIHELGLTDYEAGRLIEDPLGARYFDAVAELSVDAKLAANWILGDVAAALNRDEISFVNVPIAPDQLGTLLKRIHDETITGKIAKSIFELLWTKGGSVDGIIESQGLRQLDNTRELEGVVSQIISDFPDQVGQFREGKEKILGFFVGQVMKATNGKANPKQVNEILRRELRA</sequence>
<dbReference type="InterPro" id="IPR006075">
    <property type="entry name" value="Asn/Gln-tRNA_Trfase_suB/E_cat"/>
</dbReference>
<reference evidence="11" key="1">
    <citation type="submission" date="2018-05" db="EMBL/GenBank/DDBJ databases">
        <authorList>
            <person name="Lanie J.A."/>
            <person name="Ng W.-L."/>
            <person name="Kazmierczak K.M."/>
            <person name="Andrzejewski T.M."/>
            <person name="Davidsen T.M."/>
            <person name="Wayne K.J."/>
            <person name="Tettelin H."/>
            <person name="Glass J.I."/>
            <person name="Rusch D."/>
            <person name="Podicherti R."/>
            <person name="Tsui H.-C.T."/>
            <person name="Winkler M.E."/>
        </authorList>
    </citation>
    <scope>NUCLEOTIDE SEQUENCE</scope>
</reference>
<dbReference type="InterPro" id="IPR018027">
    <property type="entry name" value="Asn/Gln_amidotransferase"/>
</dbReference>
<evidence type="ECO:0000259" key="10">
    <source>
        <dbReference type="SMART" id="SM00845"/>
    </source>
</evidence>
<feature type="domain" description="Asn/Gln amidotransferase" evidence="10">
    <location>
        <begin position="285"/>
        <end position="432"/>
    </location>
</feature>
<dbReference type="GO" id="GO:0050567">
    <property type="term" value="F:glutaminyl-tRNA synthase (glutamine-hydrolyzing) activity"/>
    <property type="evidence" value="ECO:0007669"/>
    <property type="project" value="TreeGrafter"/>
</dbReference>
<dbReference type="InterPro" id="IPR017959">
    <property type="entry name" value="Asn/Gln-tRNA_amidoTrfase_suB/E"/>
</dbReference>
<evidence type="ECO:0000256" key="1">
    <source>
        <dbReference type="ARBA" id="ARBA00005306"/>
    </source>
</evidence>
<proteinExistence type="inferred from homology"/>
<dbReference type="GO" id="GO:0006412">
    <property type="term" value="P:translation"/>
    <property type="evidence" value="ECO:0007669"/>
    <property type="project" value="UniProtKB-KW"/>
</dbReference>
<dbReference type="FunFam" id="1.10.10.410:FF:000001">
    <property type="entry name" value="Aspartyl/glutamyl-tRNA(Asn/Gln) amidotransferase subunit B"/>
    <property type="match status" value="1"/>
</dbReference>
<keyword evidence="6" id="KW-0648">Protein biosynthesis</keyword>
<comment type="similarity">
    <text evidence="1">Belongs to the GatB/GatE family. GatB subfamily.</text>
</comment>
<dbReference type="InterPro" id="IPR003789">
    <property type="entry name" value="Asn/Gln_tRNA_amidoTrase-B-like"/>
</dbReference>
<dbReference type="InterPro" id="IPR017958">
    <property type="entry name" value="Gln-tRNA_amidoTrfase_suB_CS"/>
</dbReference>
<evidence type="ECO:0000256" key="8">
    <source>
        <dbReference type="ARBA" id="ARBA00047380"/>
    </source>
</evidence>
<dbReference type="InterPro" id="IPR004413">
    <property type="entry name" value="GatB"/>
</dbReference>
<dbReference type="NCBIfam" id="NF004014">
    <property type="entry name" value="PRK05477.1-4"/>
    <property type="match status" value="1"/>
</dbReference>
<evidence type="ECO:0000256" key="4">
    <source>
        <dbReference type="ARBA" id="ARBA00022741"/>
    </source>
</evidence>
<keyword evidence="5" id="KW-0067">ATP-binding</keyword>
<protein>
    <recommendedName>
        <fullName evidence="10">Asn/Gln amidotransferase domain-containing protein</fullName>
    </recommendedName>
</protein>